<keyword evidence="5" id="KW-0408">Iron</keyword>
<evidence type="ECO:0000256" key="3">
    <source>
        <dbReference type="ARBA" id="ARBA00022723"/>
    </source>
</evidence>
<keyword evidence="4" id="KW-0677">Repeat</keyword>
<evidence type="ECO:0000256" key="5">
    <source>
        <dbReference type="ARBA" id="ARBA00023004"/>
    </source>
</evidence>
<dbReference type="InterPro" id="IPR041735">
    <property type="entry name" value="4OHPhenylPyrv_dOase_C"/>
</dbReference>
<dbReference type="Pfam" id="PF00903">
    <property type="entry name" value="Glyoxalase"/>
    <property type="match status" value="1"/>
</dbReference>
<dbReference type="CDD" id="cd07250">
    <property type="entry name" value="HPPD_C_like"/>
    <property type="match status" value="1"/>
</dbReference>
<evidence type="ECO:0000256" key="4">
    <source>
        <dbReference type="ARBA" id="ARBA00022737"/>
    </source>
</evidence>
<evidence type="ECO:0000256" key="1">
    <source>
        <dbReference type="ARBA" id="ARBA00001962"/>
    </source>
</evidence>
<keyword evidence="8" id="KW-1185">Reference proteome</keyword>
<dbReference type="Pfam" id="PF14696">
    <property type="entry name" value="Glyoxalase_5"/>
    <property type="match status" value="1"/>
</dbReference>
<reference evidence="7 8" key="1">
    <citation type="submission" date="2024-04" db="EMBL/GenBank/DDBJ databases">
        <title>Isolation of an actinomycete strain from pig manure.</title>
        <authorList>
            <person name="Gong T."/>
            <person name="Yu Z."/>
            <person name="An M."/>
            <person name="Wei C."/>
            <person name="Yang W."/>
            <person name="Liu L."/>
        </authorList>
    </citation>
    <scope>NUCLEOTIDE SEQUENCE [LARGE SCALE GENOMIC DNA]</scope>
    <source>
        <strain evidence="7 8">ZF39</strain>
    </source>
</reference>
<accession>A0ABZ3FSN9</accession>
<gene>
    <name evidence="7" type="primary">hppD</name>
    <name evidence="7" type="ORF">AADG42_17890</name>
</gene>
<dbReference type="InterPro" id="IPR037523">
    <property type="entry name" value="VOC_core"/>
</dbReference>
<protein>
    <submittedName>
        <fullName evidence="7">4-hydroxyphenylpyruvate dioxygenase</fullName>
        <ecNumber evidence="7">1.13.11.27</ecNumber>
    </submittedName>
</protein>
<dbReference type="EMBL" id="CP154795">
    <property type="protein sequence ID" value="XAN09106.1"/>
    <property type="molecule type" value="Genomic_DNA"/>
</dbReference>
<comment type="similarity">
    <text evidence="2">Belongs to the 4HPPD family.</text>
</comment>
<dbReference type="InterPro" id="IPR004360">
    <property type="entry name" value="Glyas_Fos-R_dOase_dom"/>
</dbReference>
<dbReference type="PROSITE" id="PS51819">
    <property type="entry name" value="VOC"/>
    <property type="match status" value="2"/>
</dbReference>
<evidence type="ECO:0000313" key="7">
    <source>
        <dbReference type="EMBL" id="XAN09106.1"/>
    </source>
</evidence>
<keyword evidence="7" id="KW-0223">Dioxygenase</keyword>
<feature type="domain" description="VOC" evidence="6">
    <location>
        <begin position="23"/>
        <end position="153"/>
    </location>
</feature>
<evidence type="ECO:0000256" key="2">
    <source>
        <dbReference type="ARBA" id="ARBA00005877"/>
    </source>
</evidence>
<dbReference type="SUPFAM" id="SSF54593">
    <property type="entry name" value="Glyoxalase/Bleomycin resistance protein/Dihydroxybiphenyl dioxygenase"/>
    <property type="match status" value="1"/>
</dbReference>
<dbReference type="InterPro" id="IPR041736">
    <property type="entry name" value="4OHPhenylPyrv_dOase_N"/>
</dbReference>
<dbReference type="CDD" id="cd08342">
    <property type="entry name" value="HPPD_N_like"/>
    <property type="match status" value="1"/>
</dbReference>
<dbReference type="EC" id="1.13.11.27" evidence="7"/>
<keyword evidence="3" id="KW-0479">Metal-binding</keyword>
<comment type="cofactor">
    <cofactor evidence="1">
        <name>Fe cation</name>
        <dbReference type="ChEBI" id="CHEBI:24875"/>
    </cofactor>
</comment>
<organism evidence="7 8">
    <name type="scientific">Ammonicoccus fulvus</name>
    <dbReference type="NCBI Taxonomy" id="3138240"/>
    <lineage>
        <taxon>Bacteria</taxon>
        <taxon>Bacillati</taxon>
        <taxon>Actinomycetota</taxon>
        <taxon>Actinomycetes</taxon>
        <taxon>Propionibacteriales</taxon>
        <taxon>Propionibacteriaceae</taxon>
        <taxon>Ammonicoccus</taxon>
    </lineage>
</organism>
<keyword evidence="7" id="KW-0560">Oxidoreductase</keyword>
<name>A0ABZ3FSN9_9ACTN</name>
<dbReference type="PANTHER" id="PTHR11959:SF1">
    <property type="entry name" value="4-HYDROXYPHENYLPYRUVATE DIOXYGENASE"/>
    <property type="match status" value="1"/>
</dbReference>
<dbReference type="PIRSF" id="PIRSF009283">
    <property type="entry name" value="HPP_dOase"/>
    <property type="match status" value="1"/>
</dbReference>
<dbReference type="InterPro" id="IPR029068">
    <property type="entry name" value="Glyas_Bleomycin-R_OHBP_Dase"/>
</dbReference>
<dbReference type="RefSeq" id="WP_425310545.1">
    <property type="nucleotide sequence ID" value="NZ_CP154795.1"/>
</dbReference>
<dbReference type="Gene3D" id="3.10.180.10">
    <property type="entry name" value="2,3-Dihydroxybiphenyl 1,2-Dioxygenase, domain 1"/>
    <property type="match status" value="2"/>
</dbReference>
<dbReference type="GO" id="GO:0003868">
    <property type="term" value="F:4-hydroxyphenylpyruvate dioxygenase activity"/>
    <property type="evidence" value="ECO:0007669"/>
    <property type="project" value="UniProtKB-EC"/>
</dbReference>
<sequence length="379" mass="41644">MTTTAVRPVDSTSADLPAAHLRGWDSIELWVGNARSTAGFLVSAFGFRSTGYAGPETGRKDSVSYVLEQGGIRFVVTGSLSADSPITRHVAQHGDGVHDLAWLVDDAPAAYASAIARGARSIREPWTETDEHGTLSLATVATYGETQHTFVDRSGYHGPSLAPGYAADDLLPVPVGPEVGLTRVDHVVGNVEQGKLENWVDFYEQVMGFRQLTHFDDDQISTEFSALMSTVVWDGHDIVMPINEPADGLKKSQIQEYVEAYGGPGVQHIAMATDDIVATVQALRDRGVRFMTVPAAYYDDAKQRLADIDLPWGDLERQNILVDRDERGYLLQIFTETVMDRPTVFFEIIQRHGATGFGEGNFKALFEAIERDQERRGNL</sequence>
<dbReference type="Proteomes" id="UP001442841">
    <property type="component" value="Chromosome"/>
</dbReference>
<feature type="domain" description="VOC" evidence="6">
    <location>
        <begin position="183"/>
        <end position="336"/>
    </location>
</feature>
<evidence type="ECO:0000313" key="8">
    <source>
        <dbReference type="Proteomes" id="UP001442841"/>
    </source>
</evidence>
<dbReference type="PANTHER" id="PTHR11959">
    <property type="entry name" value="4-HYDROXYPHENYLPYRUVATE DIOXYGENASE"/>
    <property type="match status" value="1"/>
</dbReference>
<dbReference type="NCBIfam" id="TIGR01263">
    <property type="entry name" value="4HPPD"/>
    <property type="match status" value="1"/>
</dbReference>
<dbReference type="InterPro" id="IPR005956">
    <property type="entry name" value="4OHPhenylPyrv_dOase"/>
</dbReference>
<evidence type="ECO:0000259" key="6">
    <source>
        <dbReference type="PROSITE" id="PS51819"/>
    </source>
</evidence>
<proteinExistence type="inferred from homology"/>